<dbReference type="VEuPathDB" id="FungiDB:ASPZODRAFT_695078"/>
<keyword evidence="2" id="KW-1185">Reference proteome</keyword>
<organism evidence="1 2">
    <name type="scientific">Penicilliopsis zonata CBS 506.65</name>
    <dbReference type="NCBI Taxonomy" id="1073090"/>
    <lineage>
        <taxon>Eukaryota</taxon>
        <taxon>Fungi</taxon>
        <taxon>Dikarya</taxon>
        <taxon>Ascomycota</taxon>
        <taxon>Pezizomycotina</taxon>
        <taxon>Eurotiomycetes</taxon>
        <taxon>Eurotiomycetidae</taxon>
        <taxon>Eurotiales</taxon>
        <taxon>Aspergillaceae</taxon>
        <taxon>Penicilliopsis</taxon>
    </lineage>
</organism>
<dbReference type="AlphaFoldDB" id="A0A1L9SBL6"/>
<reference evidence="2" key="1">
    <citation type="journal article" date="2017" name="Genome Biol.">
        <title>Comparative genomics reveals high biological diversity and specific adaptations in the industrially and medically important fungal genus Aspergillus.</title>
        <authorList>
            <person name="de Vries R.P."/>
            <person name="Riley R."/>
            <person name="Wiebenga A."/>
            <person name="Aguilar-Osorio G."/>
            <person name="Amillis S."/>
            <person name="Uchima C.A."/>
            <person name="Anderluh G."/>
            <person name="Asadollahi M."/>
            <person name="Askin M."/>
            <person name="Barry K."/>
            <person name="Battaglia E."/>
            <person name="Bayram O."/>
            <person name="Benocci T."/>
            <person name="Braus-Stromeyer S.A."/>
            <person name="Caldana C."/>
            <person name="Canovas D."/>
            <person name="Cerqueira G.C."/>
            <person name="Chen F."/>
            <person name="Chen W."/>
            <person name="Choi C."/>
            <person name="Clum A."/>
            <person name="Dos Santos R.A."/>
            <person name="Damasio A.R."/>
            <person name="Diallinas G."/>
            <person name="Emri T."/>
            <person name="Fekete E."/>
            <person name="Flipphi M."/>
            <person name="Freyberg S."/>
            <person name="Gallo A."/>
            <person name="Gournas C."/>
            <person name="Habgood R."/>
            <person name="Hainaut M."/>
            <person name="Harispe M.L."/>
            <person name="Henrissat B."/>
            <person name="Hilden K.S."/>
            <person name="Hope R."/>
            <person name="Hossain A."/>
            <person name="Karabika E."/>
            <person name="Karaffa L."/>
            <person name="Karanyi Z."/>
            <person name="Krasevec N."/>
            <person name="Kuo A."/>
            <person name="Kusch H."/>
            <person name="LaButti K."/>
            <person name="Lagendijk E.L."/>
            <person name="Lapidus A."/>
            <person name="Levasseur A."/>
            <person name="Lindquist E."/>
            <person name="Lipzen A."/>
            <person name="Logrieco A.F."/>
            <person name="MacCabe A."/>
            <person name="Maekelae M.R."/>
            <person name="Malavazi I."/>
            <person name="Melin P."/>
            <person name="Meyer V."/>
            <person name="Mielnichuk N."/>
            <person name="Miskei M."/>
            <person name="Molnar A.P."/>
            <person name="Mule G."/>
            <person name="Ngan C.Y."/>
            <person name="Orejas M."/>
            <person name="Orosz E."/>
            <person name="Ouedraogo J.P."/>
            <person name="Overkamp K.M."/>
            <person name="Park H.-S."/>
            <person name="Perrone G."/>
            <person name="Piumi F."/>
            <person name="Punt P.J."/>
            <person name="Ram A.F."/>
            <person name="Ramon A."/>
            <person name="Rauscher S."/>
            <person name="Record E."/>
            <person name="Riano-Pachon D.M."/>
            <person name="Robert V."/>
            <person name="Roehrig J."/>
            <person name="Ruller R."/>
            <person name="Salamov A."/>
            <person name="Salih N.S."/>
            <person name="Samson R.A."/>
            <person name="Sandor E."/>
            <person name="Sanguinetti M."/>
            <person name="Schuetze T."/>
            <person name="Sepcic K."/>
            <person name="Shelest E."/>
            <person name="Sherlock G."/>
            <person name="Sophianopoulou V."/>
            <person name="Squina F.M."/>
            <person name="Sun H."/>
            <person name="Susca A."/>
            <person name="Todd R.B."/>
            <person name="Tsang A."/>
            <person name="Unkles S.E."/>
            <person name="van de Wiele N."/>
            <person name="van Rossen-Uffink D."/>
            <person name="Oliveira J.V."/>
            <person name="Vesth T.C."/>
            <person name="Visser J."/>
            <person name="Yu J.-H."/>
            <person name="Zhou M."/>
            <person name="Andersen M.R."/>
            <person name="Archer D.B."/>
            <person name="Baker S.E."/>
            <person name="Benoit I."/>
            <person name="Brakhage A.A."/>
            <person name="Braus G.H."/>
            <person name="Fischer R."/>
            <person name="Frisvad J.C."/>
            <person name="Goldman G.H."/>
            <person name="Houbraken J."/>
            <person name="Oakley B."/>
            <person name="Pocsi I."/>
            <person name="Scazzocchio C."/>
            <person name="Seiboth B."/>
            <person name="vanKuyk P.A."/>
            <person name="Wortman J."/>
            <person name="Dyer P.S."/>
            <person name="Grigoriev I.V."/>
        </authorList>
    </citation>
    <scope>NUCLEOTIDE SEQUENCE [LARGE SCALE GENOMIC DNA]</scope>
    <source>
        <strain evidence="2">CBS 506.65</strain>
    </source>
</reference>
<proteinExistence type="predicted"/>
<accession>A0A1L9SBL6</accession>
<dbReference type="GeneID" id="34616048"/>
<name>A0A1L9SBL6_9EURO</name>
<dbReference type="Proteomes" id="UP000184188">
    <property type="component" value="Unassembled WGS sequence"/>
</dbReference>
<protein>
    <submittedName>
        <fullName evidence="1">Uncharacterized protein</fullName>
    </submittedName>
</protein>
<sequence length="170" mass="18493">MLLVRRFLDHAASFNVCGHRPSTICWISLCAFRPSIHQPPPRNLYVMTHWGGENLIPYRPTESMSLSLACLAGLCSCAPSLQRVSDKSNSSSPAGLSPPPFAARPRRYLPIAHHQAGSHGMAACTFNHVIFWRVTVSPINTFIIPQLATSRLGVGSSTAQTCTLTLRALA</sequence>
<dbReference type="RefSeq" id="XP_022579081.1">
    <property type="nucleotide sequence ID" value="XM_022729584.1"/>
</dbReference>
<evidence type="ECO:0000313" key="2">
    <source>
        <dbReference type="Proteomes" id="UP000184188"/>
    </source>
</evidence>
<gene>
    <name evidence="1" type="ORF">ASPZODRAFT_695078</name>
</gene>
<dbReference type="EMBL" id="KV878347">
    <property type="protein sequence ID" value="OJJ44571.1"/>
    <property type="molecule type" value="Genomic_DNA"/>
</dbReference>
<evidence type="ECO:0000313" key="1">
    <source>
        <dbReference type="EMBL" id="OJJ44571.1"/>
    </source>
</evidence>